<dbReference type="GO" id="GO:0005634">
    <property type="term" value="C:nucleus"/>
    <property type="evidence" value="ECO:0007669"/>
    <property type="project" value="UniProtKB-SubCell"/>
</dbReference>
<evidence type="ECO:0000313" key="15">
    <source>
        <dbReference type="EMBL" id="GFY71995.1"/>
    </source>
</evidence>
<dbReference type="InterPro" id="IPR036277">
    <property type="entry name" value="SMC_hinge_sf"/>
</dbReference>
<protein>
    <recommendedName>
        <fullName evidence="11">Structural maintenance of chromosomes protein</fullName>
    </recommendedName>
</protein>
<dbReference type="GO" id="GO:0051301">
    <property type="term" value="P:cell division"/>
    <property type="evidence" value="ECO:0007669"/>
    <property type="project" value="UniProtKB-KW"/>
</dbReference>
<organism evidence="15 16">
    <name type="scientific">Trichonephila inaurata madagascariensis</name>
    <dbReference type="NCBI Taxonomy" id="2747483"/>
    <lineage>
        <taxon>Eukaryota</taxon>
        <taxon>Metazoa</taxon>
        <taxon>Ecdysozoa</taxon>
        <taxon>Arthropoda</taxon>
        <taxon>Chelicerata</taxon>
        <taxon>Arachnida</taxon>
        <taxon>Araneae</taxon>
        <taxon>Araneomorphae</taxon>
        <taxon>Entelegynae</taxon>
        <taxon>Araneoidea</taxon>
        <taxon>Nephilidae</taxon>
        <taxon>Trichonephila</taxon>
        <taxon>Trichonephila inaurata</taxon>
    </lineage>
</organism>
<dbReference type="Gene3D" id="1.20.5.340">
    <property type="match status" value="1"/>
</dbReference>
<evidence type="ECO:0000259" key="14">
    <source>
        <dbReference type="SMART" id="SM00968"/>
    </source>
</evidence>
<feature type="coiled-coil region" evidence="12">
    <location>
        <begin position="497"/>
        <end position="559"/>
    </location>
</feature>
<dbReference type="GO" id="GO:0007076">
    <property type="term" value="P:mitotic chromosome condensation"/>
    <property type="evidence" value="ECO:0007669"/>
    <property type="project" value="TreeGrafter"/>
</dbReference>
<evidence type="ECO:0000256" key="13">
    <source>
        <dbReference type="SAM" id="MobiDB-lite"/>
    </source>
</evidence>
<evidence type="ECO:0000256" key="11">
    <source>
        <dbReference type="PIRNR" id="PIRNR005719"/>
    </source>
</evidence>
<evidence type="ECO:0000256" key="10">
    <source>
        <dbReference type="ARBA" id="ARBA00023306"/>
    </source>
</evidence>
<dbReference type="SUPFAM" id="SSF57997">
    <property type="entry name" value="Tropomyosin"/>
    <property type="match status" value="1"/>
</dbReference>
<evidence type="ECO:0000313" key="16">
    <source>
        <dbReference type="Proteomes" id="UP000886998"/>
    </source>
</evidence>
<dbReference type="InterPro" id="IPR003395">
    <property type="entry name" value="RecF/RecN/SMC_N"/>
</dbReference>
<dbReference type="PANTHER" id="PTHR18937:SF172">
    <property type="entry name" value="STRUCTURAL MAINTENANCE OF CHROMOSOMES PROTEIN"/>
    <property type="match status" value="1"/>
</dbReference>
<dbReference type="SMART" id="SM00968">
    <property type="entry name" value="SMC_hinge"/>
    <property type="match status" value="1"/>
</dbReference>
<feature type="compositionally biased region" description="Polar residues" evidence="13">
    <location>
        <begin position="1385"/>
        <end position="1402"/>
    </location>
</feature>
<dbReference type="FunFam" id="3.40.50.300:FF:000481">
    <property type="entry name" value="Structural maintenance of chromosomes 4"/>
    <property type="match status" value="1"/>
</dbReference>
<dbReference type="Proteomes" id="UP000886998">
    <property type="component" value="Unassembled WGS sequence"/>
</dbReference>
<feature type="region of interest" description="Disordered" evidence="13">
    <location>
        <begin position="1274"/>
        <end position="1302"/>
    </location>
</feature>
<keyword evidence="6" id="KW-0067">ATP-binding</keyword>
<keyword evidence="4" id="KW-0547">Nucleotide-binding</keyword>
<evidence type="ECO:0000256" key="1">
    <source>
        <dbReference type="ARBA" id="ARBA00004123"/>
    </source>
</evidence>
<keyword evidence="8" id="KW-0226">DNA condensation</keyword>
<feature type="compositionally biased region" description="Basic residues" evidence="13">
    <location>
        <begin position="1351"/>
        <end position="1365"/>
    </location>
</feature>
<dbReference type="InterPro" id="IPR010935">
    <property type="entry name" value="SMC_hinge"/>
</dbReference>
<evidence type="ECO:0000256" key="8">
    <source>
        <dbReference type="ARBA" id="ARBA00023067"/>
    </source>
</evidence>
<keyword evidence="16" id="KW-1185">Reference proteome</keyword>
<evidence type="ECO:0000256" key="4">
    <source>
        <dbReference type="ARBA" id="ARBA00022741"/>
    </source>
</evidence>
<dbReference type="FunFam" id="1.20.1060.20:FF:000003">
    <property type="entry name" value="Structural maintenance of chromosomes 4"/>
    <property type="match status" value="1"/>
</dbReference>
<dbReference type="FunFam" id="3.40.50.300:FF:000585">
    <property type="entry name" value="Structural maintenance of chromosomes 4"/>
    <property type="match status" value="1"/>
</dbReference>
<reference evidence="15" key="1">
    <citation type="submission" date="2020-08" db="EMBL/GenBank/DDBJ databases">
        <title>Multicomponent nature underlies the extraordinary mechanical properties of spider dragline silk.</title>
        <authorList>
            <person name="Kono N."/>
            <person name="Nakamura H."/>
            <person name="Mori M."/>
            <person name="Yoshida Y."/>
            <person name="Ohtoshi R."/>
            <person name="Malay A.D."/>
            <person name="Moran D.A.P."/>
            <person name="Tomita M."/>
            <person name="Numata K."/>
            <person name="Arakawa K."/>
        </authorList>
    </citation>
    <scope>NUCLEOTIDE SEQUENCE</scope>
</reference>
<evidence type="ECO:0000256" key="2">
    <source>
        <dbReference type="ARBA" id="ARBA00006005"/>
    </source>
</evidence>
<comment type="similarity">
    <text evidence="2">Belongs to the SMC family. SMC4 subfamily.</text>
</comment>
<dbReference type="Gene3D" id="1.20.1060.20">
    <property type="match status" value="1"/>
</dbReference>
<evidence type="ECO:0000256" key="9">
    <source>
        <dbReference type="ARBA" id="ARBA00023242"/>
    </source>
</evidence>
<dbReference type="GO" id="GO:0005524">
    <property type="term" value="F:ATP binding"/>
    <property type="evidence" value="ECO:0007669"/>
    <property type="project" value="UniProtKB-KW"/>
</dbReference>
<dbReference type="Gene3D" id="3.30.70.1620">
    <property type="match status" value="1"/>
</dbReference>
<keyword evidence="7 12" id="KW-0175">Coiled coil</keyword>
<comment type="subcellular location">
    <subcellularLocation>
        <location evidence="1 11">Nucleus</location>
    </subcellularLocation>
</comment>
<accession>A0A8X6YFJ8</accession>
<sequence length="1402" mass="159947">MDEISDQCGVKTDFTVHPDGSITADEITVPPAPSPALTIEATRERLIITELHVRDFKSYAGSRMIGPFDKNFSCIVGPNGSGKSNVIDALLFVFGYRAQKIRSKKVSVLIHKSNKYPDLNSCSVTVKFATIKDEGESFTILPDSQFSVTRTGYKDNSSTYEINGKICQYKEVANLLRKYGIDLDFNRFMILQGEIELISMMKPKAASVQETGMLEYIEDIIGSDRFIKPISHFDLKAEEANERRIEKLNQLKIVEKERAEAEKPRAKALEYLGLVNKLALLENSALQAQIKVASREGEQLNEDKNTLSERINTLSASLDELQSSKQIKDEELKAISSEYDNYAKVVEDFKQQFVALERADAACRENIKSNKEKCKKLTKSLETEETKMFNIRKQPEVLQGEIQELEARKMNLEAAKAEEDKKLTELMGSVKDEIQEFQEEKDKYEEELINLKSVVNDKKSELDLAQSELNLLLSSEKKEQEKLNEFETEYEKTVSIIKEEEISMKKASERIPELKSKILSAENDLIEKEKKESILIEELKTKRVKLDEAKNSLNASKDRNTLVKVFLEQKKKGRLTGVYGRLGDLGGIDAKYDVAISTACGALDHIVTDTITTAQECVELLKKDNLGYATFIALDQMKKWEPYVKEKISTPESVPRLFDLITTRDKNVLPAFYFALRNTLVANDLDQATRVGLKGSSRHRVVTLKGELIDLSGTMSGGGGRCFKGRMGQTVMDNSFSQKEIDMLTEEIENFNNELIEAKKSKTELKNIIENSNKELSTLQHSLKKSKLNYEGFVEREKMLSKQIEQQKKKVVSVAPDKKQISEIQLKIQHHEKNYVSATNEALKIENKVKELQEQILSITKGKYGSAQKKIDKLRKEIDQVSQNIIKNTAMLKNTDKNLKKAESKIESLKVEFEACKNSMETLKEEFKSLEGKGLEVTNKKKEAEDALMLCQVQKASVAGDIKGISAKMHEMKSEMIEYKNKVKLLDIDIRGNQSQIKTLNSKLSKLELHEVEDGPTELPTLTDEEINEISLSSIQCEIGDIQNRMQGMNPDLGAIAEFKRKEEIYKQKLKDLEETVLERDHYRNHYENLRKHRLEEFMKGFNIITLKVKELYQMLTLGGDAELELVDSVNPFSEGIDFCVRPLRKSWKSIRNLSGGEKTLSSLSLVFALHYYRSTPFFVMDEIDAALDFRNVSIIGSYIKDCTKNAQFIVISLRENMFMLADHLIGIYKTKNCTKNVYFSPPPEEVNKNREEKEDSRFDKLKTIEPIPYQNRSCESEELSGTLNKKVDDSNHNDPIDFSKEPLIDQGNVTLKDASFVIGEVKDKETIEKEQNEISYTENKSKIDKENLRRSTRSTRSKLKTPKRKINEVDNSVWSEDDDFVISTPRQQSHYSTPRQQTSRK</sequence>
<name>A0A8X6YFJ8_9ARAC</name>
<feature type="domain" description="SMC hinge" evidence="14">
    <location>
        <begin position="576"/>
        <end position="692"/>
    </location>
</feature>
<feature type="region of interest" description="Disordered" evidence="13">
    <location>
        <begin position="1346"/>
        <end position="1402"/>
    </location>
</feature>
<dbReference type="Pfam" id="PF02463">
    <property type="entry name" value="SMC_N"/>
    <property type="match status" value="1"/>
</dbReference>
<dbReference type="SUPFAM" id="SSF75553">
    <property type="entry name" value="Smc hinge domain"/>
    <property type="match status" value="1"/>
</dbReference>
<dbReference type="InterPro" id="IPR027417">
    <property type="entry name" value="P-loop_NTPase"/>
</dbReference>
<evidence type="ECO:0000256" key="3">
    <source>
        <dbReference type="ARBA" id="ARBA00022618"/>
    </source>
</evidence>
<comment type="caution">
    <text evidence="15">The sequence shown here is derived from an EMBL/GenBank/DDBJ whole genome shotgun (WGS) entry which is preliminary data.</text>
</comment>
<keyword evidence="10" id="KW-0131">Cell cycle</keyword>
<dbReference type="GO" id="GO:0016887">
    <property type="term" value="F:ATP hydrolysis activity"/>
    <property type="evidence" value="ECO:0007669"/>
    <property type="project" value="InterPro"/>
</dbReference>
<feature type="coiled-coil region" evidence="12">
    <location>
        <begin position="283"/>
        <end position="338"/>
    </location>
</feature>
<feature type="coiled-coil region" evidence="12">
    <location>
        <begin position="734"/>
        <end position="789"/>
    </location>
</feature>
<evidence type="ECO:0000256" key="12">
    <source>
        <dbReference type="SAM" id="Coils"/>
    </source>
</evidence>
<dbReference type="PIRSF" id="PIRSF005719">
    <property type="entry name" value="SMC"/>
    <property type="match status" value="1"/>
</dbReference>
<feature type="coiled-coil region" evidence="12">
    <location>
        <begin position="364"/>
        <end position="461"/>
    </location>
</feature>
<dbReference type="InterPro" id="IPR024704">
    <property type="entry name" value="SMC"/>
</dbReference>
<evidence type="ECO:0000256" key="6">
    <source>
        <dbReference type="ARBA" id="ARBA00022840"/>
    </source>
</evidence>
<dbReference type="Pfam" id="PF06470">
    <property type="entry name" value="SMC_hinge"/>
    <property type="match status" value="1"/>
</dbReference>
<keyword evidence="9 11" id="KW-0539">Nucleus</keyword>
<feature type="compositionally biased region" description="Basic and acidic residues" evidence="13">
    <location>
        <begin position="1286"/>
        <end position="1302"/>
    </location>
</feature>
<dbReference type="OrthoDB" id="5575062at2759"/>
<gene>
    <name evidence="15" type="primary">Smc4</name>
    <name evidence="15" type="ORF">TNIN_348671</name>
</gene>
<evidence type="ECO:0000256" key="7">
    <source>
        <dbReference type="ARBA" id="ARBA00023054"/>
    </source>
</evidence>
<feature type="coiled-coil region" evidence="12">
    <location>
        <begin position="821"/>
        <end position="933"/>
    </location>
</feature>
<proteinExistence type="inferred from homology"/>
<dbReference type="EMBL" id="BMAV01019199">
    <property type="protein sequence ID" value="GFY71995.1"/>
    <property type="molecule type" value="Genomic_DNA"/>
</dbReference>
<keyword evidence="3" id="KW-0132">Cell division</keyword>
<evidence type="ECO:0000256" key="5">
    <source>
        <dbReference type="ARBA" id="ARBA00022776"/>
    </source>
</evidence>
<dbReference type="PANTHER" id="PTHR18937">
    <property type="entry name" value="STRUCTURAL MAINTENANCE OF CHROMOSOMES SMC FAMILY MEMBER"/>
    <property type="match status" value="1"/>
</dbReference>
<keyword evidence="5" id="KW-0498">Mitosis</keyword>
<dbReference type="Gene3D" id="3.40.50.300">
    <property type="entry name" value="P-loop containing nucleotide triphosphate hydrolases"/>
    <property type="match status" value="2"/>
</dbReference>
<dbReference type="SUPFAM" id="SSF52540">
    <property type="entry name" value="P-loop containing nucleoside triphosphate hydrolases"/>
    <property type="match status" value="1"/>
</dbReference>
<dbReference type="GO" id="GO:0000796">
    <property type="term" value="C:condensin complex"/>
    <property type="evidence" value="ECO:0007669"/>
    <property type="project" value="TreeGrafter"/>
</dbReference>